<protein>
    <submittedName>
        <fullName evidence="2">Uncharacterized protein</fullName>
    </submittedName>
</protein>
<dbReference type="Proteomes" id="UP000299102">
    <property type="component" value="Unassembled WGS sequence"/>
</dbReference>
<evidence type="ECO:0000256" key="1">
    <source>
        <dbReference type="SAM" id="MobiDB-lite"/>
    </source>
</evidence>
<organism evidence="2 3">
    <name type="scientific">Eumeta variegata</name>
    <name type="common">Bagworm moth</name>
    <name type="synonym">Eumeta japonica</name>
    <dbReference type="NCBI Taxonomy" id="151549"/>
    <lineage>
        <taxon>Eukaryota</taxon>
        <taxon>Metazoa</taxon>
        <taxon>Ecdysozoa</taxon>
        <taxon>Arthropoda</taxon>
        <taxon>Hexapoda</taxon>
        <taxon>Insecta</taxon>
        <taxon>Pterygota</taxon>
        <taxon>Neoptera</taxon>
        <taxon>Endopterygota</taxon>
        <taxon>Lepidoptera</taxon>
        <taxon>Glossata</taxon>
        <taxon>Ditrysia</taxon>
        <taxon>Tineoidea</taxon>
        <taxon>Psychidae</taxon>
        <taxon>Oiketicinae</taxon>
        <taxon>Eumeta</taxon>
    </lineage>
</organism>
<dbReference type="AlphaFoldDB" id="A0A4C2ABI3"/>
<gene>
    <name evidence="2" type="ORF">EVAR_92185_1</name>
</gene>
<proteinExistence type="predicted"/>
<feature type="region of interest" description="Disordered" evidence="1">
    <location>
        <begin position="34"/>
        <end position="68"/>
    </location>
</feature>
<feature type="compositionally biased region" description="Pro residues" evidence="1">
    <location>
        <begin position="55"/>
        <end position="67"/>
    </location>
</feature>
<accession>A0A4C2ABI3</accession>
<reference evidence="2 3" key="1">
    <citation type="journal article" date="2019" name="Commun. Biol.">
        <title>The bagworm genome reveals a unique fibroin gene that provides high tensile strength.</title>
        <authorList>
            <person name="Kono N."/>
            <person name="Nakamura H."/>
            <person name="Ohtoshi R."/>
            <person name="Tomita M."/>
            <person name="Numata K."/>
            <person name="Arakawa K."/>
        </authorList>
    </citation>
    <scope>NUCLEOTIDE SEQUENCE [LARGE SCALE GENOMIC DNA]</scope>
</reference>
<evidence type="ECO:0000313" key="3">
    <source>
        <dbReference type="Proteomes" id="UP000299102"/>
    </source>
</evidence>
<dbReference type="EMBL" id="BGZK01002797">
    <property type="protein sequence ID" value="GBP96529.1"/>
    <property type="molecule type" value="Genomic_DNA"/>
</dbReference>
<sequence length="198" mass="22512">MHSTRTRHEVRPAWARAPCVRRDTPLHHITRACVRPRQGQGRHVAGRGPGRKRPPAPSAPPTVPTPVLPSRRHPLVWSRFVKCSVCTAKTSIPLLERVVDIQMKCTLNPQNVHAPRILRVGDGHSEAPDFLIIECRKEPMRRELLYIQALKHKHSMSSDFVFALVTTVTEVINRLQTDCVNIAGQALQSRIKRLWVDY</sequence>
<name>A0A4C2ABI3_EUMVA</name>
<keyword evidence="3" id="KW-1185">Reference proteome</keyword>
<evidence type="ECO:0000313" key="2">
    <source>
        <dbReference type="EMBL" id="GBP96529.1"/>
    </source>
</evidence>
<comment type="caution">
    <text evidence="2">The sequence shown here is derived from an EMBL/GenBank/DDBJ whole genome shotgun (WGS) entry which is preliminary data.</text>
</comment>